<feature type="compositionally biased region" description="Basic and acidic residues" evidence="1">
    <location>
        <begin position="631"/>
        <end position="648"/>
    </location>
</feature>
<evidence type="ECO:0000259" key="2">
    <source>
        <dbReference type="Pfam" id="PF08719"/>
    </source>
</evidence>
<dbReference type="NCBIfam" id="TIGR02464">
    <property type="entry name" value="ribofla_fusion"/>
    <property type="match status" value="1"/>
</dbReference>
<proteinExistence type="predicted"/>
<dbReference type="KEGG" id="cvn:111118874"/>
<feature type="domain" description="NADAR" evidence="2">
    <location>
        <begin position="24"/>
        <end position="175"/>
    </location>
</feature>
<evidence type="ECO:0000313" key="3">
    <source>
        <dbReference type="Proteomes" id="UP000694844"/>
    </source>
</evidence>
<dbReference type="CDD" id="cd15457">
    <property type="entry name" value="NADAR"/>
    <property type="match status" value="1"/>
</dbReference>
<feature type="compositionally biased region" description="Basic and acidic residues" evidence="1">
    <location>
        <begin position="441"/>
        <end position="475"/>
    </location>
</feature>
<feature type="compositionally biased region" description="Basic and acidic residues" evidence="1">
    <location>
        <begin position="539"/>
        <end position="548"/>
    </location>
</feature>
<feature type="compositionally biased region" description="Basic and acidic residues" evidence="1">
    <location>
        <begin position="734"/>
        <end position="745"/>
    </location>
</feature>
<feature type="compositionally biased region" description="Polar residues" evidence="1">
    <location>
        <begin position="650"/>
        <end position="676"/>
    </location>
</feature>
<feature type="compositionally biased region" description="Polar residues" evidence="1">
    <location>
        <begin position="527"/>
        <end position="538"/>
    </location>
</feature>
<feature type="compositionally biased region" description="Basic and acidic residues" evidence="1">
    <location>
        <begin position="511"/>
        <end position="526"/>
    </location>
</feature>
<feature type="compositionally biased region" description="Basic and acidic residues" evidence="1">
    <location>
        <begin position="345"/>
        <end position="354"/>
    </location>
</feature>
<dbReference type="Proteomes" id="UP000694844">
    <property type="component" value="Chromosome 2"/>
</dbReference>
<feature type="compositionally biased region" description="Basic residues" evidence="1">
    <location>
        <begin position="494"/>
        <end position="510"/>
    </location>
</feature>
<feature type="compositionally biased region" description="Basic and acidic residues" evidence="1">
    <location>
        <begin position="384"/>
        <end position="407"/>
    </location>
</feature>
<gene>
    <name evidence="4" type="primary">LOC111118874</name>
</gene>
<feature type="region of interest" description="Disordered" evidence="1">
    <location>
        <begin position="345"/>
        <end position="814"/>
    </location>
</feature>
<dbReference type="AlphaFoldDB" id="A0A8B8CGH1"/>
<dbReference type="OrthoDB" id="206452at2759"/>
<feature type="compositionally biased region" description="Polar residues" evidence="1">
    <location>
        <begin position="477"/>
        <end position="489"/>
    </location>
</feature>
<feature type="compositionally biased region" description="Basic and acidic residues" evidence="1">
    <location>
        <begin position="754"/>
        <end position="775"/>
    </location>
</feature>
<dbReference type="SUPFAM" id="SSF143990">
    <property type="entry name" value="YbiA-like"/>
    <property type="match status" value="1"/>
</dbReference>
<dbReference type="InterPro" id="IPR012816">
    <property type="entry name" value="NADAR"/>
</dbReference>
<organism evidence="3 4">
    <name type="scientific">Crassostrea virginica</name>
    <name type="common">Eastern oyster</name>
    <dbReference type="NCBI Taxonomy" id="6565"/>
    <lineage>
        <taxon>Eukaryota</taxon>
        <taxon>Metazoa</taxon>
        <taxon>Spiralia</taxon>
        <taxon>Lophotrochozoa</taxon>
        <taxon>Mollusca</taxon>
        <taxon>Bivalvia</taxon>
        <taxon>Autobranchia</taxon>
        <taxon>Pteriomorphia</taxon>
        <taxon>Ostreida</taxon>
        <taxon>Ostreoidea</taxon>
        <taxon>Ostreidae</taxon>
        <taxon>Crassostrea</taxon>
    </lineage>
</organism>
<dbReference type="RefSeq" id="XP_022314269.1">
    <property type="nucleotide sequence ID" value="XM_022458561.1"/>
</dbReference>
<name>A0A8B8CGH1_CRAVI</name>
<feature type="compositionally biased region" description="Polar residues" evidence="1">
    <location>
        <begin position="408"/>
        <end position="429"/>
    </location>
</feature>
<dbReference type="GeneID" id="111118874"/>
<dbReference type="Gene3D" id="1.10.357.40">
    <property type="entry name" value="YbiA-like"/>
    <property type="match status" value="1"/>
</dbReference>
<dbReference type="InterPro" id="IPR037238">
    <property type="entry name" value="YbiA-like_sf"/>
</dbReference>
<accession>A0A8B8CGH1</accession>
<sequence length="814" mass="92607">MAEEDRSHLAKNNKYPDERRKYEYFWGSQSVFSRWYQCDFVDDGKKFSCIEEYLMYQKAVLMKDDEQSEFSLAINDPCDVERDEEEQRHESNFDKELWNEKCVDIIKTGNIAKFSQNEELKQRLVSTYPKTLVEASPIDRFWGIGLSEDDKRAWNKRTWRGQNMLGEVLTKVRNTVMTSNIKPANPLAGNKGMKDRLNLQENVLSEKWIPPKWCNQENYGTKGTSLAVSCPEDKDINNGVAKEPKSIHKMTDNIHECEQMGGSDNISHEEQDSCHKNLTSGMSSSCAGTQQNNGLVCLSQDHKEEINMVDRPDEAQKISSEIPTSENGHQKEPIDSISEDFKEMKMTDESKDGSKSGSENIELTNFGGDKEIAEDQTTGNPQRNELDIGTDKDGQHVSEEGSTEKNVSDTITPASNSNLDKSDINEQQSAGGGYQGNSTEDMDKSDAGNERDSQRIENDKDDIPENVEEPKEVHDVCQSNSVTENQSQHGGKGGGKRSKKGKNKGKKTKWTKLDLNQEVKTSDSKEPQQAGSFDLKNSMQDKKYHDGGHLNPQNRKGNRNHNLENIGEHRKEHAGKHSHTQGNQRPDSGKADEWPSPMGKKSTQNYDWGNQRNVQSRENDRGGGKHKHGRDSKEVHVFKHRQNPDHQRQQGHYESSFATERSSANERSTAQARNSTEGEENSTMENQSGIHSKESDRDGMPTNDGGWTEVPVHASKHKYKPGVQRQYGGNGEEMPSHRDNKKGWNEQEYQSGIHNRESDRESKSAHDRDWKEVHASKHKSKPGIQRQYGGIDDERTPRRDRNNRWKENEKDHVY</sequence>
<feature type="compositionally biased region" description="Basic and acidic residues" evidence="1">
    <location>
        <begin position="792"/>
        <end position="814"/>
    </location>
</feature>
<evidence type="ECO:0000256" key="1">
    <source>
        <dbReference type="SAM" id="MobiDB-lite"/>
    </source>
</evidence>
<keyword evidence="3" id="KW-1185">Reference proteome</keyword>
<dbReference type="Pfam" id="PF08719">
    <property type="entry name" value="NADAR"/>
    <property type="match status" value="1"/>
</dbReference>
<reference evidence="4" key="1">
    <citation type="submission" date="2025-08" db="UniProtKB">
        <authorList>
            <consortium name="RefSeq"/>
        </authorList>
    </citation>
    <scope>IDENTIFICATION</scope>
    <source>
        <tissue evidence="4">Whole sample</tissue>
    </source>
</reference>
<evidence type="ECO:0000313" key="4">
    <source>
        <dbReference type="RefSeq" id="XP_022314269.1"/>
    </source>
</evidence>
<feature type="compositionally biased region" description="Polar residues" evidence="1">
    <location>
        <begin position="601"/>
        <end position="614"/>
    </location>
</feature>
<protein>
    <submittedName>
        <fullName evidence="4">G patch domain-containing protein 8-like isoform X1</fullName>
    </submittedName>
</protein>